<dbReference type="InterPro" id="IPR016181">
    <property type="entry name" value="Acyl_CoA_acyltransferase"/>
</dbReference>
<feature type="domain" description="BioF2-like acetyltransferase" evidence="1">
    <location>
        <begin position="186"/>
        <end position="322"/>
    </location>
</feature>
<evidence type="ECO:0000259" key="1">
    <source>
        <dbReference type="Pfam" id="PF13480"/>
    </source>
</evidence>
<organism evidence="2 3">
    <name type="scientific">Conexibacter woesei (strain DSM 14684 / CCUG 47730 / CIP 108061 / JCM 11494 / NBRC 100937 / ID131577)</name>
    <dbReference type="NCBI Taxonomy" id="469383"/>
    <lineage>
        <taxon>Bacteria</taxon>
        <taxon>Bacillati</taxon>
        <taxon>Actinomycetota</taxon>
        <taxon>Thermoleophilia</taxon>
        <taxon>Solirubrobacterales</taxon>
        <taxon>Conexibacteraceae</taxon>
        <taxon>Conexibacter</taxon>
    </lineage>
</organism>
<dbReference type="Pfam" id="PF13480">
    <property type="entry name" value="Acetyltransf_6"/>
    <property type="match status" value="1"/>
</dbReference>
<evidence type="ECO:0000313" key="3">
    <source>
        <dbReference type="Proteomes" id="UP000008229"/>
    </source>
</evidence>
<protein>
    <recommendedName>
        <fullName evidence="1">BioF2-like acetyltransferase domain-containing protein</fullName>
    </recommendedName>
</protein>
<keyword evidence="3" id="KW-1185">Reference proteome</keyword>
<dbReference type="SUPFAM" id="SSF55729">
    <property type="entry name" value="Acyl-CoA N-acyltransferases (Nat)"/>
    <property type="match status" value="1"/>
</dbReference>
<dbReference type="RefSeq" id="WP_012933789.1">
    <property type="nucleotide sequence ID" value="NC_013739.1"/>
</dbReference>
<evidence type="ECO:0000313" key="2">
    <source>
        <dbReference type="EMBL" id="ADB50738.1"/>
    </source>
</evidence>
<dbReference type="EMBL" id="CP001854">
    <property type="protein sequence ID" value="ADB50738.1"/>
    <property type="molecule type" value="Genomic_DNA"/>
</dbReference>
<proteinExistence type="predicted"/>
<reference evidence="3" key="2">
    <citation type="submission" date="2010-01" db="EMBL/GenBank/DDBJ databases">
        <title>The complete genome of Conexibacter woesei DSM 14684.</title>
        <authorList>
            <consortium name="US DOE Joint Genome Institute (JGI-PGF)"/>
            <person name="Lucas S."/>
            <person name="Copeland A."/>
            <person name="Lapidus A."/>
            <person name="Glavina del Rio T."/>
            <person name="Dalin E."/>
            <person name="Tice H."/>
            <person name="Bruce D."/>
            <person name="Goodwin L."/>
            <person name="Pitluck S."/>
            <person name="Kyrpides N."/>
            <person name="Mavromatis K."/>
            <person name="Ivanova N."/>
            <person name="Mikhailova N."/>
            <person name="Chertkov O."/>
            <person name="Brettin T."/>
            <person name="Detter J.C."/>
            <person name="Han C."/>
            <person name="Larimer F."/>
            <person name="Land M."/>
            <person name="Hauser L."/>
            <person name="Markowitz V."/>
            <person name="Cheng J.-F."/>
            <person name="Hugenholtz P."/>
            <person name="Woyke T."/>
            <person name="Wu D."/>
            <person name="Pukall R."/>
            <person name="Steenblock K."/>
            <person name="Schneider S."/>
            <person name="Klenk H.-P."/>
            <person name="Eisen J.A."/>
        </authorList>
    </citation>
    <scope>NUCLEOTIDE SEQUENCE [LARGE SCALE GENOMIC DNA]</scope>
    <source>
        <strain evidence="3">DSM 14684 / CIP 108061 / JCM 11494 / NBRC 100937 / ID131577</strain>
    </source>
</reference>
<sequence length="340" mass="37552">MTLQLDVLRSVVDVDAEDWDGLVAAAGAPAFYHHAFLSALEQLPLHAVEDRAYVVGRDPGDGTLRCGVPTYLVRGVDPMRVLADHVPECADEPVLLSHVWHCYDGSPPVLGGDEHAWGEIVATVERLSREVGAARFCFANVEDDSEAARGLTIAGIRCVEIDRRFVLDLAPVADYEAYLASISKGARSNLRRYQRIADDAGVELRTLAPEEADLDAFVQLARGNAAKYGNAAYYDEQRFPRFVRLLGETARVIELRHEGRLIAGGIVLIDAAHVHWWSVGYADHAVERLSPAYLVFAEIVRIALAHDVRWVECGRRNEAFKRRHGLTPRPLSAFVSPALN</sequence>
<dbReference type="eggNOG" id="COG3146">
    <property type="taxonomic scope" value="Bacteria"/>
</dbReference>
<accession>D3F6H1</accession>
<gene>
    <name evidence="2" type="ordered locus">Cwoe_2313</name>
</gene>
<dbReference type="AlphaFoldDB" id="D3F6H1"/>
<dbReference type="OrthoDB" id="6028172at2"/>
<dbReference type="KEGG" id="cwo:Cwoe_2313"/>
<dbReference type="HOGENOM" id="CLU_815617_0_0_11"/>
<dbReference type="Proteomes" id="UP000008229">
    <property type="component" value="Chromosome"/>
</dbReference>
<dbReference type="Gene3D" id="3.40.630.30">
    <property type="match status" value="1"/>
</dbReference>
<dbReference type="STRING" id="469383.Cwoe_2313"/>
<name>D3F6H1_CONWI</name>
<dbReference type="InterPro" id="IPR038740">
    <property type="entry name" value="BioF2-like_GNAT_dom"/>
</dbReference>
<reference evidence="2 3" key="1">
    <citation type="journal article" date="2010" name="Stand. Genomic Sci.">
        <title>Complete genome sequence of Conexibacter woesei type strain (ID131577).</title>
        <authorList>
            <person name="Pukall R."/>
            <person name="Lapidus A."/>
            <person name="Glavina Del Rio T."/>
            <person name="Copeland A."/>
            <person name="Tice H."/>
            <person name="Cheng J.-F."/>
            <person name="Lucas S."/>
            <person name="Chen F."/>
            <person name="Nolan M."/>
            <person name="Bruce D."/>
            <person name="Goodwin L."/>
            <person name="Pitluck S."/>
            <person name="Mavromatis K."/>
            <person name="Ivanova N."/>
            <person name="Ovchinnikova G."/>
            <person name="Pati A."/>
            <person name="Chen A."/>
            <person name="Palaniappan K."/>
            <person name="Land M."/>
            <person name="Hauser L."/>
            <person name="Chang Y.-J."/>
            <person name="Jeffries C.D."/>
            <person name="Chain P."/>
            <person name="Meincke L."/>
            <person name="Sims D."/>
            <person name="Brettin T."/>
            <person name="Detter J.C."/>
            <person name="Rohde M."/>
            <person name="Goeker M."/>
            <person name="Bristow J."/>
            <person name="Eisen J.A."/>
            <person name="Markowitz V."/>
            <person name="Kyrpides N.C."/>
            <person name="Klenk H.-P."/>
            <person name="Hugenholtz P."/>
        </authorList>
    </citation>
    <scope>NUCLEOTIDE SEQUENCE [LARGE SCALE GENOMIC DNA]</scope>
    <source>
        <strain evidence="3">DSM 14684 / CIP 108061 / JCM 11494 / NBRC 100937 / ID131577</strain>
    </source>
</reference>